<feature type="domain" description="Baseplate hub protein gp44/GpP-like C-terminal" evidence="3">
    <location>
        <begin position="251"/>
        <end position="331"/>
    </location>
</feature>
<dbReference type="Pfam" id="PF21929">
    <property type="entry name" value="GpP_4th"/>
    <property type="match status" value="1"/>
</dbReference>
<feature type="domain" description="Baseplate hub protein gp44-like N-terminal" evidence="2">
    <location>
        <begin position="6"/>
        <end position="91"/>
    </location>
</feature>
<dbReference type="RefSeq" id="WP_238230978.1">
    <property type="nucleotide sequence ID" value="NZ_BPRA01000004.1"/>
</dbReference>
<dbReference type="InterPro" id="IPR026276">
    <property type="entry name" value="Baseplate_GpP"/>
</dbReference>
<dbReference type="InterPro" id="IPR053982">
    <property type="entry name" value="Gp44/GpP-like_C"/>
</dbReference>
<dbReference type="InterPro" id="IPR049354">
    <property type="entry name" value="GpP-like_N"/>
</dbReference>
<feature type="domain" description="Baseplate hub protein gp44/GpP-like second" evidence="4">
    <location>
        <begin position="94"/>
        <end position="174"/>
    </location>
</feature>
<dbReference type="InterPro" id="IPR023399">
    <property type="entry name" value="Baseplate-like_2-layer_sand"/>
</dbReference>
<evidence type="ECO:0000259" key="4">
    <source>
        <dbReference type="Pfam" id="PF22255"/>
    </source>
</evidence>
<evidence type="ECO:0000259" key="3">
    <source>
        <dbReference type="Pfam" id="PF21929"/>
    </source>
</evidence>
<evidence type="ECO:0000259" key="2">
    <source>
        <dbReference type="Pfam" id="PF21683"/>
    </source>
</evidence>
<keyword evidence="6" id="KW-1185">Reference proteome</keyword>
<dbReference type="InterPro" id="IPR053981">
    <property type="entry name" value="Gp44/GpP-like_2nd"/>
</dbReference>
<dbReference type="SUPFAM" id="SSF69279">
    <property type="entry name" value="Phage tail proteins"/>
    <property type="match status" value="2"/>
</dbReference>
<organism evidence="5 6">
    <name type="scientific">Methylobacterium thuringiense</name>
    <dbReference type="NCBI Taxonomy" id="1003091"/>
    <lineage>
        <taxon>Bacteria</taxon>
        <taxon>Pseudomonadati</taxon>
        <taxon>Pseudomonadota</taxon>
        <taxon>Alphaproteobacteria</taxon>
        <taxon>Hyphomicrobiales</taxon>
        <taxon>Methylobacteriaceae</taxon>
        <taxon>Methylobacterium</taxon>
    </lineage>
</organism>
<evidence type="ECO:0000313" key="5">
    <source>
        <dbReference type="EMBL" id="GJE54584.1"/>
    </source>
</evidence>
<name>A0ABQ4TGP4_9HYPH</name>
<evidence type="ECO:0000256" key="1">
    <source>
        <dbReference type="SAM" id="MobiDB-lite"/>
    </source>
</evidence>
<dbReference type="Pfam" id="PF22255">
    <property type="entry name" value="Gp44-like_2nd"/>
    <property type="match status" value="1"/>
</dbReference>
<evidence type="ECO:0000313" key="6">
    <source>
        <dbReference type="Proteomes" id="UP001055101"/>
    </source>
</evidence>
<reference evidence="5" key="1">
    <citation type="journal article" date="2021" name="Front. Microbiol.">
        <title>Comprehensive Comparative Genomics and Phenotyping of Methylobacterium Species.</title>
        <authorList>
            <person name="Alessa O."/>
            <person name="Ogura Y."/>
            <person name="Fujitani Y."/>
            <person name="Takami H."/>
            <person name="Hayashi T."/>
            <person name="Sahin N."/>
            <person name="Tani A."/>
        </authorList>
    </citation>
    <scope>NUCLEOTIDE SEQUENCE</scope>
    <source>
        <strain evidence="5">DSM 23674</strain>
    </source>
</reference>
<feature type="compositionally biased region" description="Polar residues" evidence="1">
    <location>
        <begin position="344"/>
        <end position="355"/>
    </location>
</feature>
<dbReference type="EMBL" id="BPRA01000004">
    <property type="protein sequence ID" value="GJE54584.1"/>
    <property type="molecule type" value="Genomic_DNA"/>
</dbReference>
<dbReference type="Gene3D" id="2.30.300.10">
    <property type="entry name" value="Baseplate protein-like domain - beta roll fold"/>
    <property type="match status" value="1"/>
</dbReference>
<comment type="caution">
    <text evidence="5">The sequence shown here is derived from an EMBL/GenBank/DDBJ whole genome shotgun (WGS) entry which is preliminary data.</text>
</comment>
<dbReference type="Pfam" id="PF21683">
    <property type="entry name" value="GpP-like_1st"/>
    <property type="match status" value="1"/>
</dbReference>
<proteinExistence type="predicted"/>
<dbReference type="Gene3D" id="3.55.50.10">
    <property type="entry name" value="Baseplate protein-like domains"/>
    <property type="match status" value="1"/>
</dbReference>
<reference evidence="5" key="2">
    <citation type="submission" date="2021-08" db="EMBL/GenBank/DDBJ databases">
        <authorList>
            <person name="Tani A."/>
            <person name="Ola A."/>
            <person name="Ogura Y."/>
            <person name="Katsura K."/>
            <person name="Hayashi T."/>
        </authorList>
    </citation>
    <scope>NUCLEOTIDE SEQUENCE</scope>
    <source>
        <strain evidence="5">DSM 23674</strain>
    </source>
</reference>
<accession>A0ABQ4TGP4</accession>
<dbReference type="Proteomes" id="UP001055101">
    <property type="component" value="Unassembled WGS sequence"/>
</dbReference>
<sequence>MSDEFVTVSVGGTNYSAFESMSVTAAFDQAARSFDLTIAAEFGKAGTAAVFKAGAALEIRTNGDLLLKGYVDHFKPSLGPDTYTIGVSGRSKSQDAIDSSAKHKTGRIEKKDPVKIAKEVSQGINVDITTDQQLEKVEAYQVTPGETVFRCLEKMARAQGCTVTGTADGGMKVTKAGQKRHAGGLFEGRNIKVGDADHDWSNRHSEYTVKGQRAAGHGKSALELEAIAKDSGVNRFRPIIVIQRDDTDDKKIKKRAETRRDKAAGNALTASITTQGFRDEGGMLWEPGHLVWVESASLSIAQDMIIKSVSYSQSGGSGSLARLDLCDPRAFGGKGGKGNKSGSDWSQGSDAASDG</sequence>
<gene>
    <name evidence="5" type="ORF">EKPJFOCH_1062</name>
</gene>
<feature type="region of interest" description="Disordered" evidence="1">
    <location>
        <begin position="331"/>
        <end position="355"/>
    </location>
</feature>
<dbReference type="Gene3D" id="3.30.1920.10">
    <property type="entry name" value="Baseplate protein-like domains - 2 layer sandwich fold"/>
    <property type="match status" value="1"/>
</dbReference>
<protein>
    <recommendedName>
        <fullName evidence="7">Phage tail protein</fullName>
    </recommendedName>
</protein>
<dbReference type="PIRSF" id="PIRSF004440">
    <property type="entry name" value="GpP"/>
    <property type="match status" value="1"/>
</dbReference>
<evidence type="ECO:0008006" key="7">
    <source>
        <dbReference type="Google" id="ProtNLM"/>
    </source>
</evidence>